<dbReference type="Proteomes" id="UP000031449">
    <property type="component" value="Chromosome"/>
</dbReference>
<dbReference type="STRING" id="1508404.JMA_21260"/>
<evidence type="ECO:0000256" key="1">
    <source>
        <dbReference type="SAM" id="Phobius"/>
    </source>
</evidence>
<proteinExistence type="predicted"/>
<reference evidence="2 3" key="1">
    <citation type="submission" date="2014-08" db="EMBL/GenBank/DDBJ databases">
        <title>Complete genome of a marine bacteria Jeotgalibacillus malaysiensis.</title>
        <authorList>
            <person name="Yaakop A.S."/>
            <person name="Chan K.-G."/>
            <person name="Goh K.M."/>
        </authorList>
    </citation>
    <scope>NUCLEOTIDE SEQUENCE [LARGE SCALE GENOMIC DNA]</scope>
    <source>
        <strain evidence="2 3">D5</strain>
    </source>
</reference>
<dbReference type="NCBIfam" id="NF041013">
    <property type="entry name" value="T4P_ComGE"/>
    <property type="match status" value="1"/>
</dbReference>
<feature type="transmembrane region" description="Helical" evidence="1">
    <location>
        <begin position="14"/>
        <end position="36"/>
    </location>
</feature>
<dbReference type="InterPro" id="IPR053468">
    <property type="entry name" value="ComGE-like"/>
</dbReference>
<keyword evidence="3" id="KW-1185">Reference proteome</keyword>
<evidence type="ECO:0000313" key="2">
    <source>
        <dbReference type="EMBL" id="AJD91443.1"/>
    </source>
</evidence>
<name>A0A0B5ASB2_9BACL</name>
<keyword evidence="1" id="KW-1133">Transmembrane helix</keyword>
<dbReference type="EMBL" id="CP009416">
    <property type="protein sequence ID" value="AJD91443.1"/>
    <property type="molecule type" value="Genomic_DNA"/>
</dbReference>
<keyword evidence="1" id="KW-0812">Transmembrane</keyword>
<evidence type="ECO:0008006" key="4">
    <source>
        <dbReference type="Google" id="ProtNLM"/>
    </source>
</evidence>
<evidence type="ECO:0000313" key="3">
    <source>
        <dbReference type="Proteomes" id="UP000031449"/>
    </source>
</evidence>
<gene>
    <name evidence="2" type="ORF">JMA_21260</name>
</gene>
<keyword evidence="1" id="KW-0472">Membrane</keyword>
<protein>
    <recommendedName>
        <fullName evidence="4">Type II secretion system protein</fullName>
    </recommendedName>
</protein>
<sequence length="98" mass="11369">MWKNHKGFTMIESILSLGICMSFCLFIIPAIVTITLKAEQSEEQYRMYEVAYEQIKLLESNYPVQVYSLKDGREYLIELTSGALCVQNAEEKEVCIYQ</sequence>
<organism evidence="2 3">
    <name type="scientific">Jeotgalibacillus malaysiensis</name>
    <dbReference type="NCBI Taxonomy" id="1508404"/>
    <lineage>
        <taxon>Bacteria</taxon>
        <taxon>Bacillati</taxon>
        <taxon>Bacillota</taxon>
        <taxon>Bacilli</taxon>
        <taxon>Bacillales</taxon>
        <taxon>Caryophanaceae</taxon>
        <taxon>Jeotgalibacillus</taxon>
    </lineage>
</organism>
<dbReference type="BioCyc" id="JESP1508404:G14D9-11381-MONOMER"/>
<dbReference type="OrthoDB" id="2454546at2"/>
<dbReference type="AlphaFoldDB" id="A0A0B5ASB2"/>
<dbReference type="HOGENOM" id="CLU_2329987_0_0_9"/>
<accession>A0A0B5ASB2</accession>
<dbReference type="KEGG" id="jeo:JMA_21260"/>